<dbReference type="InterPro" id="IPR036378">
    <property type="entry name" value="FAS1_dom_sf"/>
</dbReference>
<sequence>MNNIRYMTIGVTAVLSIIISASAAVQAQNVIEVIRTSEQHTIFAELLAETQMDELLTKEGPFTVLAPTDAAFENMGAELAEIRKNKDQLQNLVIGHLFNDEIPPSEIEQAKNVNVTQGNLKASNGTVHVIDEVLID</sequence>
<dbReference type="InterPro" id="IPR050904">
    <property type="entry name" value="Adhesion/Biosynth-related"/>
</dbReference>
<feature type="chain" id="PRO_5022101298" evidence="1">
    <location>
        <begin position="24"/>
        <end position="136"/>
    </location>
</feature>
<dbReference type="PANTHER" id="PTHR10900">
    <property type="entry name" value="PERIOSTIN-RELATED"/>
    <property type="match status" value="1"/>
</dbReference>
<dbReference type="OrthoDB" id="1144324at2"/>
<reference evidence="3 4" key="1">
    <citation type="submission" date="2017-05" db="EMBL/GenBank/DDBJ databases">
        <authorList>
            <person name="Varghese N."/>
            <person name="Submissions S."/>
        </authorList>
    </citation>
    <scope>NUCLEOTIDE SEQUENCE [LARGE SCALE GENOMIC DNA]</scope>
    <source>
        <strain evidence="3 4">DSM 21985</strain>
    </source>
</reference>
<protein>
    <submittedName>
        <fullName evidence="3">Uncaracterized surface protein containing fasciclin (FAS1) repeats</fullName>
    </submittedName>
</protein>
<gene>
    <name evidence="3" type="ORF">SAMN06265219_104214</name>
</gene>
<organism evidence="3 4">
    <name type="scientific">Gracilimonas mengyeensis</name>
    <dbReference type="NCBI Taxonomy" id="1302730"/>
    <lineage>
        <taxon>Bacteria</taxon>
        <taxon>Pseudomonadati</taxon>
        <taxon>Balneolota</taxon>
        <taxon>Balneolia</taxon>
        <taxon>Balneolales</taxon>
        <taxon>Balneolaceae</taxon>
        <taxon>Gracilimonas</taxon>
    </lineage>
</organism>
<dbReference type="PROSITE" id="PS50213">
    <property type="entry name" value="FAS1"/>
    <property type="match status" value="1"/>
</dbReference>
<feature type="signal peptide" evidence="1">
    <location>
        <begin position="1"/>
        <end position="23"/>
    </location>
</feature>
<dbReference type="SUPFAM" id="SSF82153">
    <property type="entry name" value="FAS1 domain"/>
    <property type="match status" value="1"/>
</dbReference>
<name>A0A521C8E9_9BACT</name>
<dbReference type="AlphaFoldDB" id="A0A521C8E9"/>
<dbReference type="EMBL" id="FXTP01000004">
    <property type="protein sequence ID" value="SMO55081.1"/>
    <property type="molecule type" value="Genomic_DNA"/>
</dbReference>
<proteinExistence type="predicted"/>
<evidence type="ECO:0000313" key="4">
    <source>
        <dbReference type="Proteomes" id="UP000317557"/>
    </source>
</evidence>
<dbReference type="InterPro" id="IPR000782">
    <property type="entry name" value="FAS1_domain"/>
</dbReference>
<dbReference type="RefSeq" id="WP_142453815.1">
    <property type="nucleotide sequence ID" value="NZ_FXTP01000004.1"/>
</dbReference>
<evidence type="ECO:0000256" key="1">
    <source>
        <dbReference type="SAM" id="SignalP"/>
    </source>
</evidence>
<feature type="domain" description="FAS1" evidence="2">
    <location>
        <begin position="27"/>
        <end position="134"/>
    </location>
</feature>
<dbReference type="Gene3D" id="2.30.180.10">
    <property type="entry name" value="FAS1 domain"/>
    <property type="match status" value="2"/>
</dbReference>
<keyword evidence="4" id="KW-1185">Reference proteome</keyword>
<evidence type="ECO:0000313" key="3">
    <source>
        <dbReference type="EMBL" id="SMO55081.1"/>
    </source>
</evidence>
<dbReference type="Pfam" id="PF02469">
    <property type="entry name" value="Fasciclin"/>
    <property type="match status" value="1"/>
</dbReference>
<keyword evidence="1" id="KW-0732">Signal</keyword>
<evidence type="ECO:0000259" key="2">
    <source>
        <dbReference type="PROSITE" id="PS50213"/>
    </source>
</evidence>
<dbReference type="PANTHER" id="PTHR10900:SF77">
    <property type="entry name" value="FI19380P1"/>
    <property type="match status" value="1"/>
</dbReference>
<accession>A0A521C8E9</accession>
<dbReference type="Proteomes" id="UP000317557">
    <property type="component" value="Unassembled WGS sequence"/>
</dbReference>